<comment type="caution">
    <text evidence="1">The sequence shown here is derived from an EMBL/GenBank/DDBJ whole genome shotgun (WGS) entry which is preliminary data.</text>
</comment>
<dbReference type="EMBL" id="JBBNAE010000003">
    <property type="protein sequence ID" value="KAK9137563.1"/>
    <property type="molecule type" value="Genomic_DNA"/>
</dbReference>
<sequence>MRELQLESAAKTFDEASMERSKSFIKALQLCNYSSTKGVLYCKPHFEQLFKETDFEQLFKKNGSFRKN</sequence>
<proteinExistence type="predicted"/>
<dbReference type="AlphaFoldDB" id="A0AAP0JNY8"/>
<dbReference type="SUPFAM" id="SSF57716">
    <property type="entry name" value="Glucocorticoid receptor-like (DNA-binding domain)"/>
    <property type="match status" value="1"/>
</dbReference>
<dbReference type="Proteomes" id="UP001417504">
    <property type="component" value="Unassembled WGS sequence"/>
</dbReference>
<protein>
    <submittedName>
        <fullName evidence="1">Uncharacterized protein</fullName>
    </submittedName>
</protein>
<gene>
    <name evidence="1" type="ORF">Sjap_008157</name>
</gene>
<organism evidence="1 2">
    <name type="scientific">Stephania japonica</name>
    <dbReference type="NCBI Taxonomy" id="461633"/>
    <lineage>
        <taxon>Eukaryota</taxon>
        <taxon>Viridiplantae</taxon>
        <taxon>Streptophyta</taxon>
        <taxon>Embryophyta</taxon>
        <taxon>Tracheophyta</taxon>
        <taxon>Spermatophyta</taxon>
        <taxon>Magnoliopsida</taxon>
        <taxon>Ranunculales</taxon>
        <taxon>Menispermaceae</taxon>
        <taxon>Menispermoideae</taxon>
        <taxon>Cissampelideae</taxon>
        <taxon>Stephania</taxon>
    </lineage>
</organism>
<reference evidence="1 2" key="1">
    <citation type="submission" date="2024-01" db="EMBL/GenBank/DDBJ databases">
        <title>Genome assemblies of Stephania.</title>
        <authorList>
            <person name="Yang L."/>
        </authorList>
    </citation>
    <scope>NUCLEOTIDE SEQUENCE [LARGE SCALE GENOMIC DNA]</scope>
    <source>
        <strain evidence="1">QJT</strain>
        <tissue evidence="1">Leaf</tissue>
    </source>
</reference>
<evidence type="ECO:0000313" key="2">
    <source>
        <dbReference type="Proteomes" id="UP001417504"/>
    </source>
</evidence>
<accession>A0AAP0JNY8</accession>
<keyword evidence="2" id="KW-1185">Reference proteome</keyword>
<name>A0AAP0JNY8_9MAGN</name>
<evidence type="ECO:0000313" key="1">
    <source>
        <dbReference type="EMBL" id="KAK9137563.1"/>
    </source>
</evidence>